<feature type="transmembrane region" description="Helical" evidence="1">
    <location>
        <begin position="26"/>
        <end position="44"/>
    </location>
</feature>
<accession>A0ABW8TCI3</accession>
<evidence type="ECO:0000313" key="2">
    <source>
        <dbReference type="EMBL" id="MFL0248714.1"/>
    </source>
</evidence>
<proteinExistence type="predicted"/>
<dbReference type="EMBL" id="JBJHZZ010000027">
    <property type="protein sequence ID" value="MFL0248714.1"/>
    <property type="molecule type" value="Genomic_DNA"/>
</dbReference>
<keyword evidence="1" id="KW-0812">Transmembrane</keyword>
<organism evidence="2 3">
    <name type="scientific">Candidatus Clostridium stratigraminis</name>
    <dbReference type="NCBI Taxonomy" id="3381661"/>
    <lineage>
        <taxon>Bacteria</taxon>
        <taxon>Bacillati</taxon>
        <taxon>Bacillota</taxon>
        <taxon>Clostridia</taxon>
        <taxon>Eubacteriales</taxon>
        <taxon>Clostridiaceae</taxon>
        <taxon>Clostridium</taxon>
    </lineage>
</organism>
<sequence>MFLIITSLIMGLVGFAIGGMLGGPEIFIYLFTVVGVLSPGLYVLEKIYKEIKRKEDKK</sequence>
<gene>
    <name evidence="2" type="ORF">ACJDUG_17370</name>
</gene>
<keyword evidence="1" id="KW-1133">Transmembrane helix</keyword>
<reference evidence="2 3" key="1">
    <citation type="submission" date="2024-11" db="EMBL/GenBank/DDBJ databases">
        <authorList>
            <person name="Heng Y.C."/>
            <person name="Lim A.C.H."/>
            <person name="Lee J.K.Y."/>
            <person name="Kittelmann S."/>
        </authorList>
    </citation>
    <scope>NUCLEOTIDE SEQUENCE [LARGE SCALE GENOMIC DNA]</scope>
    <source>
        <strain evidence="2 3">WILCCON 0185</strain>
    </source>
</reference>
<dbReference type="RefSeq" id="WP_406771141.1">
    <property type="nucleotide sequence ID" value="NZ_JBJHZZ010000027.1"/>
</dbReference>
<evidence type="ECO:0000313" key="3">
    <source>
        <dbReference type="Proteomes" id="UP001623591"/>
    </source>
</evidence>
<keyword evidence="3" id="KW-1185">Reference proteome</keyword>
<evidence type="ECO:0000256" key="1">
    <source>
        <dbReference type="SAM" id="Phobius"/>
    </source>
</evidence>
<keyword evidence="1" id="KW-0472">Membrane</keyword>
<comment type="caution">
    <text evidence="2">The sequence shown here is derived from an EMBL/GenBank/DDBJ whole genome shotgun (WGS) entry which is preliminary data.</text>
</comment>
<name>A0ABW8TCI3_9CLOT</name>
<dbReference type="Proteomes" id="UP001623591">
    <property type="component" value="Unassembled WGS sequence"/>
</dbReference>
<protein>
    <submittedName>
        <fullName evidence="2">Uncharacterized protein</fullName>
    </submittedName>
</protein>